<evidence type="ECO:0000313" key="1">
    <source>
        <dbReference type="EMBL" id="OAD65699.1"/>
    </source>
</evidence>
<protein>
    <submittedName>
        <fullName evidence="1">Uncharacterized protein</fullName>
    </submittedName>
</protein>
<reference evidence="2" key="1">
    <citation type="submission" date="2015-06" db="EMBL/GenBank/DDBJ databases">
        <title>Expansion of signal transduction pathways in fungi by whole-genome duplication.</title>
        <authorList>
            <consortium name="DOE Joint Genome Institute"/>
            <person name="Corrochano L.M."/>
            <person name="Kuo A."/>
            <person name="Marcet-Houben M."/>
            <person name="Polaino S."/>
            <person name="Salamov A."/>
            <person name="Villalobos J.M."/>
            <person name="Alvarez M.I."/>
            <person name="Avalos J."/>
            <person name="Benito E.P."/>
            <person name="Benoit I."/>
            <person name="Burger G."/>
            <person name="Camino L.P."/>
            <person name="Canovas D."/>
            <person name="Cerda-Olmedo E."/>
            <person name="Cheng J.-F."/>
            <person name="Dominguez A."/>
            <person name="Elias M."/>
            <person name="Eslava A.P."/>
            <person name="Glaser F."/>
            <person name="Grimwood J."/>
            <person name="Gutierrez G."/>
            <person name="Heitman J."/>
            <person name="Henrissat B."/>
            <person name="Iturriaga E.A."/>
            <person name="Lang B.F."/>
            <person name="Lavin J.L."/>
            <person name="Lee S."/>
            <person name="Li W."/>
            <person name="Lindquist E."/>
            <person name="Lopez-Garcia S."/>
            <person name="Luque E.M."/>
            <person name="Marcos A.T."/>
            <person name="Martin J."/>
            <person name="McCluskey K."/>
            <person name="Medina H.R."/>
            <person name="Miralles-Duran A."/>
            <person name="Miyazaki A."/>
            <person name="Munoz-Torres E."/>
            <person name="Oguiza J.A."/>
            <person name="Ohm R."/>
            <person name="Olmedo M."/>
            <person name="Orejas M."/>
            <person name="Ortiz-Castellanos L."/>
            <person name="Pisabarro A.G."/>
            <person name="Rodriguez-Romero J."/>
            <person name="Ruiz-Herrera J."/>
            <person name="Ruiz-Vazquez R."/>
            <person name="Sanz C."/>
            <person name="Schackwitz W."/>
            <person name="Schmutz J."/>
            <person name="Shahriari M."/>
            <person name="Shelest E."/>
            <person name="Silva-Franco F."/>
            <person name="Soanes D."/>
            <person name="Syed K."/>
            <person name="Tagua V.G."/>
            <person name="Talbot N.J."/>
            <person name="Thon M."/>
            <person name="De vries R.P."/>
            <person name="Wiebenga A."/>
            <person name="Yadav J.S."/>
            <person name="Braun E.L."/>
            <person name="Baker S."/>
            <person name="Garre V."/>
            <person name="Horwitz B."/>
            <person name="Torres-Martinez S."/>
            <person name="Idnurm A."/>
            <person name="Herrera-Estrella A."/>
            <person name="Gabaldon T."/>
            <person name="Grigoriev I.V."/>
        </authorList>
    </citation>
    <scope>NUCLEOTIDE SEQUENCE [LARGE SCALE GENOMIC DNA]</scope>
    <source>
        <strain evidence="2">NRRL 1555(-)</strain>
    </source>
</reference>
<evidence type="ECO:0000313" key="2">
    <source>
        <dbReference type="Proteomes" id="UP000077315"/>
    </source>
</evidence>
<dbReference type="GeneID" id="29003553"/>
<dbReference type="Proteomes" id="UP000077315">
    <property type="component" value="Unassembled WGS sequence"/>
</dbReference>
<accession>A0A167JCB5</accession>
<keyword evidence="2" id="KW-1185">Reference proteome</keyword>
<dbReference type="AlphaFoldDB" id="A0A167JCB5"/>
<proteinExistence type="predicted"/>
<name>A0A167JCB5_PHYB8</name>
<dbReference type="InParanoid" id="A0A167JCB5"/>
<dbReference type="RefSeq" id="XP_018283739.1">
    <property type="nucleotide sequence ID" value="XM_018442647.1"/>
</dbReference>
<dbReference type="EMBL" id="KV441008">
    <property type="protein sequence ID" value="OAD65699.1"/>
    <property type="molecule type" value="Genomic_DNA"/>
</dbReference>
<sequence>MQNLRAFFNLDKAERHFQDRKLPNLLWLLVQIQCLFSNLSRQQKDYSAHCRLAIKNYDGIRSISVWESLPVSPVKGYSGITIVIADIQKLALVTRESKPTQVYLKCAIREGHDVSRVPYIQGPDIII</sequence>
<gene>
    <name evidence="1" type="ORF">PHYBLDRAFT_72386</name>
</gene>
<organism evidence="1 2">
    <name type="scientific">Phycomyces blakesleeanus (strain ATCC 8743b / DSM 1359 / FGSC 10004 / NBRC 33097 / NRRL 1555)</name>
    <dbReference type="NCBI Taxonomy" id="763407"/>
    <lineage>
        <taxon>Eukaryota</taxon>
        <taxon>Fungi</taxon>
        <taxon>Fungi incertae sedis</taxon>
        <taxon>Mucoromycota</taxon>
        <taxon>Mucoromycotina</taxon>
        <taxon>Mucoromycetes</taxon>
        <taxon>Mucorales</taxon>
        <taxon>Phycomycetaceae</taxon>
        <taxon>Phycomyces</taxon>
    </lineage>
</organism>
<dbReference type="VEuPathDB" id="FungiDB:PHYBLDRAFT_72386"/>